<dbReference type="InterPro" id="IPR052394">
    <property type="entry name" value="LRR-containing"/>
</dbReference>
<dbReference type="PANTHER" id="PTHR24114:SF2">
    <property type="entry name" value="F-BOX DOMAIN-CONTAINING PROTEIN-RELATED"/>
    <property type="match status" value="1"/>
</dbReference>
<gene>
    <name evidence="1" type="ORF">ACHAWU_007041</name>
</gene>
<evidence type="ECO:0000313" key="2">
    <source>
        <dbReference type="Proteomes" id="UP001530293"/>
    </source>
</evidence>
<proteinExistence type="predicted"/>
<protein>
    <submittedName>
        <fullName evidence="1">Uncharacterized protein</fullName>
    </submittedName>
</protein>
<dbReference type="Gene3D" id="3.80.10.10">
    <property type="entry name" value="Ribonuclease Inhibitor"/>
    <property type="match status" value="2"/>
</dbReference>
<dbReference type="EMBL" id="JALLBG020000155">
    <property type="protein sequence ID" value="KAL3761224.1"/>
    <property type="molecule type" value="Genomic_DNA"/>
</dbReference>
<reference evidence="1 2" key="1">
    <citation type="submission" date="2024-10" db="EMBL/GenBank/DDBJ databases">
        <title>Updated reference genomes for cyclostephanoid diatoms.</title>
        <authorList>
            <person name="Roberts W.R."/>
            <person name="Alverson A.J."/>
        </authorList>
    </citation>
    <scope>NUCLEOTIDE SEQUENCE [LARGE SCALE GENOMIC DNA]</scope>
    <source>
        <strain evidence="1 2">AJA232-27</strain>
    </source>
</reference>
<dbReference type="SUPFAM" id="SSF52047">
    <property type="entry name" value="RNI-like"/>
    <property type="match status" value="1"/>
</dbReference>
<dbReference type="AlphaFoldDB" id="A0ABD3MB44"/>
<name>A0ABD3MB44_9STRA</name>
<comment type="caution">
    <text evidence="1">The sequence shown here is derived from an EMBL/GenBank/DDBJ whole genome shotgun (WGS) entry which is preliminary data.</text>
</comment>
<accession>A0ABD3MB44</accession>
<evidence type="ECO:0000313" key="1">
    <source>
        <dbReference type="EMBL" id="KAL3761224.1"/>
    </source>
</evidence>
<dbReference type="Proteomes" id="UP001530293">
    <property type="component" value="Unassembled WGS sequence"/>
</dbReference>
<dbReference type="Pfam" id="PF13516">
    <property type="entry name" value="LRR_6"/>
    <property type="match status" value="3"/>
</dbReference>
<dbReference type="SMART" id="SM00368">
    <property type="entry name" value="LRR_RI"/>
    <property type="match status" value="4"/>
</dbReference>
<keyword evidence="2" id="KW-1185">Reference proteome</keyword>
<organism evidence="1 2">
    <name type="scientific">Discostella pseudostelligera</name>
    <dbReference type="NCBI Taxonomy" id="259834"/>
    <lineage>
        <taxon>Eukaryota</taxon>
        <taxon>Sar</taxon>
        <taxon>Stramenopiles</taxon>
        <taxon>Ochrophyta</taxon>
        <taxon>Bacillariophyta</taxon>
        <taxon>Coscinodiscophyceae</taxon>
        <taxon>Thalassiosirophycidae</taxon>
        <taxon>Stephanodiscales</taxon>
        <taxon>Stephanodiscaceae</taxon>
        <taxon>Discostella</taxon>
    </lineage>
</organism>
<dbReference type="PANTHER" id="PTHR24114">
    <property type="entry name" value="LEUCINE RICH REPEAT FAMILY PROTEIN"/>
    <property type="match status" value="1"/>
</dbReference>
<sequence length="349" mass="38574">MVHDQVGSGRGATNSIGYQEPNIECYNAYDDDALFRVLENDPDVAGLNLCICEGEYIEGGNRQWSDNLYQAIRSSSHLRRLNVVSESERPSEDLPLFCRALMYNRSIEHLSLSQFDLSESDICPMLAPFFENNYKLRCIEITTSAMSDTIPSFISALCKSTNQLERIDLSDNDIGDEQARDLINAINGDPGGHLLSDMINTIWREAPRVSRSPGLLHNLLDLCLGGNDIGMEGCKALRALMKNPACKIQLLNLRDNSLDDECIKILAQGLVENRSVKLLDITNQEQVLPTGWYSFSSALSGSNVSLEHIRLGSNKIGDRGLISLGRIVAKNIRLESFDLSLSTVVSSTG</sequence>
<dbReference type="InterPro" id="IPR001611">
    <property type="entry name" value="Leu-rich_rpt"/>
</dbReference>
<dbReference type="InterPro" id="IPR032675">
    <property type="entry name" value="LRR_dom_sf"/>
</dbReference>